<evidence type="ECO:0000259" key="1">
    <source>
        <dbReference type="Pfam" id="PF01261"/>
    </source>
</evidence>
<dbReference type="RefSeq" id="WP_042737875.1">
    <property type="nucleotide sequence ID" value="NZ_BKAX01000006.1"/>
</dbReference>
<sequence length="249" mass="28577">MKNTDLVFNTLVAQEKINSGLTQLEIFDYIVDLGFNSIEVRREYFKNIDSEVEAIAKYSKEQNITILYSVPEVIFLENGELNPNIEHYFTEACNLHATHVKMTIGNYQNKEQLQNLKIINEQPFSFTVENDQTEQSGTINHILKFLTEAEQSGINIGYTYDLGNFRYVGESEIVGAKALKEYVRYIHLKNVTRENDLLRATSLEQGDINWRKVITLLPTDVPVALEYPSNIKDEILTDKRAIEVLGYGN</sequence>
<dbReference type="Proteomes" id="UP000321057">
    <property type="component" value="Unassembled WGS sequence"/>
</dbReference>
<reference evidence="3 4" key="1">
    <citation type="submission" date="2018-06" db="EMBL/GenBank/DDBJ databases">
        <authorList>
            <consortium name="Pathogen Informatics"/>
            <person name="Doyle S."/>
        </authorList>
    </citation>
    <scope>NUCLEOTIDE SEQUENCE [LARGE SCALE GENOMIC DNA]</scope>
    <source>
        <strain evidence="3 4">NCTC12195</strain>
    </source>
</reference>
<evidence type="ECO:0000313" key="2">
    <source>
        <dbReference type="EMBL" id="GEQ06200.1"/>
    </source>
</evidence>
<evidence type="ECO:0000313" key="4">
    <source>
        <dbReference type="Proteomes" id="UP000255277"/>
    </source>
</evidence>
<dbReference type="EMBL" id="UHDK01000001">
    <property type="protein sequence ID" value="SUM30820.1"/>
    <property type="molecule type" value="Genomic_DNA"/>
</dbReference>
<dbReference type="InterPro" id="IPR013022">
    <property type="entry name" value="Xyl_isomerase-like_TIM-brl"/>
</dbReference>
<dbReference type="OrthoDB" id="2237247at2"/>
<organism evidence="3 4">
    <name type="scientific">Staphylococcus gallinarum</name>
    <dbReference type="NCBI Taxonomy" id="1293"/>
    <lineage>
        <taxon>Bacteria</taxon>
        <taxon>Bacillati</taxon>
        <taxon>Bacillota</taxon>
        <taxon>Bacilli</taxon>
        <taxon>Bacillales</taxon>
        <taxon>Staphylococcaceae</taxon>
        <taxon>Staphylococcus</taxon>
    </lineage>
</organism>
<dbReference type="AlphaFoldDB" id="A0A0D0SQZ3"/>
<dbReference type="InterPro" id="IPR036237">
    <property type="entry name" value="Xyl_isomerase-like_sf"/>
</dbReference>
<evidence type="ECO:0000313" key="3">
    <source>
        <dbReference type="EMBL" id="SUM30820.1"/>
    </source>
</evidence>
<protein>
    <recommendedName>
        <fullName evidence="1">Xylose isomerase-like TIM barrel domain-containing protein</fullName>
    </recommendedName>
</protein>
<proteinExistence type="predicted"/>
<dbReference type="STRING" id="1293.SH09_01700"/>
<feature type="domain" description="Xylose isomerase-like TIM barrel" evidence="1">
    <location>
        <begin position="27"/>
        <end position="229"/>
    </location>
</feature>
<dbReference type="Proteomes" id="UP000255277">
    <property type="component" value="Unassembled WGS sequence"/>
</dbReference>
<dbReference type="Pfam" id="PF01261">
    <property type="entry name" value="AP_endonuc_2"/>
    <property type="match status" value="1"/>
</dbReference>
<gene>
    <name evidence="3" type="ORF">NCTC12195_00220</name>
    <name evidence="2" type="ORF">SGA02_20280</name>
</gene>
<dbReference type="Gene3D" id="3.20.20.150">
    <property type="entry name" value="Divalent-metal-dependent TIM barrel enzymes"/>
    <property type="match status" value="1"/>
</dbReference>
<keyword evidence="5" id="KW-1185">Reference proteome</keyword>
<accession>A0A0D0SQZ3</accession>
<dbReference type="EMBL" id="BKAX01000006">
    <property type="protein sequence ID" value="GEQ06200.1"/>
    <property type="molecule type" value="Genomic_DNA"/>
</dbReference>
<dbReference type="SUPFAM" id="SSF51658">
    <property type="entry name" value="Xylose isomerase-like"/>
    <property type="match status" value="1"/>
</dbReference>
<name>A0A0D0SQZ3_STAGA</name>
<evidence type="ECO:0000313" key="5">
    <source>
        <dbReference type="Proteomes" id="UP000321057"/>
    </source>
</evidence>
<reference evidence="2 5" key="2">
    <citation type="submission" date="2019-07" db="EMBL/GenBank/DDBJ databases">
        <title>Whole genome shotgun sequence of Staphylococcus gallinarum NBRC 109767.</title>
        <authorList>
            <person name="Hosoyama A."/>
            <person name="Uohara A."/>
            <person name="Ohji S."/>
            <person name="Ichikawa N."/>
        </authorList>
    </citation>
    <scope>NUCLEOTIDE SEQUENCE [LARGE SCALE GENOMIC DNA]</scope>
    <source>
        <strain evidence="2 5">NBRC 109767</strain>
    </source>
</reference>